<feature type="domain" description="Alpha/beta hydrolase fold-3" evidence="1">
    <location>
        <begin position="79"/>
        <end position="296"/>
    </location>
</feature>
<dbReference type="Gramene" id="OBART09G13050.1">
    <property type="protein sequence ID" value="OBART09G13050.1"/>
    <property type="gene ID" value="OBART09G13050"/>
</dbReference>
<dbReference type="PaxDb" id="65489-OBART09G13050.1"/>
<dbReference type="Gene3D" id="3.40.50.1820">
    <property type="entry name" value="alpha/beta hydrolase"/>
    <property type="match status" value="1"/>
</dbReference>
<name>A0A0D3H7S6_9ORYZ</name>
<dbReference type="SUPFAM" id="SSF53474">
    <property type="entry name" value="alpha/beta-Hydrolases"/>
    <property type="match status" value="1"/>
</dbReference>
<dbReference type="GO" id="GO:0016787">
    <property type="term" value="F:hydrolase activity"/>
    <property type="evidence" value="ECO:0007669"/>
    <property type="project" value="InterPro"/>
</dbReference>
<evidence type="ECO:0000313" key="3">
    <source>
        <dbReference type="Proteomes" id="UP000026960"/>
    </source>
</evidence>
<dbReference type="EnsemblPlants" id="OBART09G13050.1">
    <property type="protein sequence ID" value="OBART09G13050.1"/>
    <property type="gene ID" value="OBART09G13050"/>
</dbReference>
<dbReference type="STRING" id="65489.A0A0D3H7S6"/>
<dbReference type="PANTHER" id="PTHR23024:SF472">
    <property type="entry name" value="OS09G0461700 PROTEIN"/>
    <property type="match status" value="1"/>
</dbReference>
<reference evidence="2" key="2">
    <citation type="submission" date="2015-03" db="UniProtKB">
        <authorList>
            <consortium name="EnsemblPlants"/>
        </authorList>
    </citation>
    <scope>IDENTIFICATION</scope>
</reference>
<proteinExistence type="predicted"/>
<dbReference type="InterPro" id="IPR029058">
    <property type="entry name" value="AB_hydrolase_fold"/>
</dbReference>
<evidence type="ECO:0000259" key="1">
    <source>
        <dbReference type="Pfam" id="PF07859"/>
    </source>
</evidence>
<sequence length="319" mass="33837">MDPATTELRFDTPLLRIYNDGRVERLFGTETTPAGFDGATGVTSKDVVIDDATGVSARLYIPDLPASGPGHHCKKLPIVVYFHGGGMVLDSAASPTYHRYLNSLVSKAGALAVSVNYRLAPEHPLPAAYDDAWAALSWTASAADPWLSEHGDVGRVFLAGDSGGANVVHNVAIMAGAGQSSLPPGATVEGVIILHPMFSGKEPIDGENAETRELTEKLWPLICADAEAGLDDTRLNPMAEGAPSLQKLGCRKLLVCSAESDIVLARAAAYYQAVMASGWPGMAEWLESKGEEHVFFLNMPDCEESVALMDRVVAFLAGN</sequence>
<dbReference type="InterPro" id="IPR050466">
    <property type="entry name" value="Carboxylest/Gibb_receptor"/>
</dbReference>
<dbReference type="eggNOG" id="KOG1515">
    <property type="taxonomic scope" value="Eukaryota"/>
</dbReference>
<dbReference type="Proteomes" id="UP000026960">
    <property type="component" value="Chromosome 9"/>
</dbReference>
<reference evidence="2" key="1">
    <citation type="journal article" date="2009" name="Rice">
        <title>De Novo Next Generation Sequencing of Plant Genomes.</title>
        <authorList>
            <person name="Rounsley S."/>
            <person name="Marri P.R."/>
            <person name="Yu Y."/>
            <person name="He R."/>
            <person name="Sisneros N."/>
            <person name="Goicoechea J.L."/>
            <person name="Lee S.J."/>
            <person name="Angelova A."/>
            <person name="Kudrna D."/>
            <person name="Luo M."/>
            <person name="Affourtit J."/>
            <person name="Desany B."/>
            <person name="Knight J."/>
            <person name="Niazi F."/>
            <person name="Egholm M."/>
            <person name="Wing R.A."/>
        </authorList>
    </citation>
    <scope>NUCLEOTIDE SEQUENCE [LARGE SCALE GENOMIC DNA]</scope>
    <source>
        <strain evidence="2">cv. IRGC 105608</strain>
    </source>
</reference>
<dbReference type="InterPro" id="IPR013094">
    <property type="entry name" value="AB_hydrolase_3"/>
</dbReference>
<evidence type="ECO:0000313" key="2">
    <source>
        <dbReference type="EnsemblPlants" id="OBART09G13050.1"/>
    </source>
</evidence>
<keyword evidence="3" id="KW-1185">Reference proteome</keyword>
<dbReference type="PANTHER" id="PTHR23024">
    <property type="entry name" value="ARYLACETAMIDE DEACETYLASE"/>
    <property type="match status" value="1"/>
</dbReference>
<dbReference type="AlphaFoldDB" id="A0A0D3H7S6"/>
<protein>
    <recommendedName>
        <fullName evidence="1">Alpha/beta hydrolase fold-3 domain-containing protein</fullName>
    </recommendedName>
</protein>
<organism evidence="2">
    <name type="scientific">Oryza barthii</name>
    <dbReference type="NCBI Taxonomy" id="65489"/>
    <lineage>
        <taxon>Eukaryota</taxon>
        <taxon>Viridiplantae</taxon>
        <taxon>Streptophyta</taxon>
        <taxon>Embryophyta</taxon>
        <taxon>Tracheophyta</taxon>
        <taxon>Spermatophyta</taxon>
        <taxon>Magnoliopsida</taxon>
        <taxon>Liliopsida</taxon>
        <taxon>Poales</taxon>
        <taxon>Poaceae</taxon>
        <taxon>BOP clade</taxon>
        <taxon>Oryzoideae</taxon>
        <taxon>Oryzeae</taxon>
        <taxon>Oryzinae</taxon>
        <taxon>Oryza</taxon>
    </lineage>
</organism>
<accession>A0A0D3H7S6</accession>
<dbReference type="Pfam" id="PF07859">
    <property type="entry name" value="Abhydrolase_3"/>
    <property type="match status" value="1"/>
</dbReference>
<dbReference type="HOGENOM" id="CLU_012494_22_0_1"/>